<dbReference type="RefSeq" id="WP_073600061.1">
    <property type="nucleotide sequence ID" value="NZ_MRCB01000015.1"/>
</dbReference>
<keyword evidence="2" id="KW-1185">Reference proteome</keyword>
<dbReference type="InterPro" id="IPR025458">
    <property type="entry name" value="DUF4278"/>
</dbReference>
<name>A0A1U7HF33_9CYAN</name>
<evidence type="ECO:0000313" key="1">
    <source>
        <dbReference type="EMBL" id="OKH22186.1"/>
    </source>
</evidence>
<evidence type="ECO:0000313" key="2">
    <source>
        <dbReference type="Proteomes" id="UP000186868"/>
    </source>
</evidence>
<gene>
    <name evidence="1" type="ORF">NIES593_13380</name>
</gene>
<dbReference type="STRING" id="1921803.NIES593_13380"/>
<dbReference type="Pfam" id="PF14105">
    <property type="entry name" value="DUF4278"/>
    <property type="match status" value="1"/>
</dbReference>
<evidence type="ECO:0008006" key="3">
    <source>
        <dbReference type="Google" id="ProtNLM"/>
    </source>
</evidence>
<dbReference type="Proteomes" id="UP000186868">
    <property type="component" value="Unassembled WGS sequence"/>
</dbReference>
<sequence length="60" mass="7238">MRLSFRGIEYEYRPVVQEVMEDGIDGTYRGVPSKIHRSQKPLCRRYSQEMIYRGVHYRIS</sequence>
<proteinExistence type="predicted"/>
<comment type="caution">
    <text evidence="1">The sequence shown here is derived from an EMBL/GenBank/DDBJ whole genome shotgun (WGS) entry which is preliminary data.</text>
</comment>
<accession>A0A1U7HF33</accession>
<dbReference type="EMBL" id="MRCB01000015">
    <property type="protein sequence ID" value="OKH22186.1"/>
    <property type="molecule type" value="Genomic_DNA"/>
</dbReference>
<organism evidence="1 2">
    <name type="scientific">Hydrococcus rivularis NIES-593</name>
    <dbReference type="NCBI Taxonomy" id="1921803"/>
    <lineage>
        <taxon>Bacteria</taxon>
        <taxon>Bacillati</taxon>
        <taxon>Cyanobacteriota</taxon>
        <taxon>Cyanophyceae</taxon>
        <taxon>Pleurocapsales</taxon>
        <taxon>Hydrococcaceae</taxon>
        <taxon>Hydrococcus</taxon>
    </lineage>
</organism>
<reference evidence="1 2" key="1">
    <citation type="submission" date="2016-11" db="EMBL/GenBank/DDBJ databases">
        <title>Draft Genome Sequences of Nine Cyanobacterial Strains from Diverse Habitats.</title>
        <authorList>
            <person name="Zhu T."/>
            <person name="Hou S."/>
            <person name="Lu X."/>
            <person name="Hess W.R."/>
        </authorList>
    </citation>
    <scope>NUCLEOTIDE SEQUENCE [LARGE SCALE GENOMIC DNA]</scope>
    <source>
        <strain evidence="1 2">NIES-593</strain>
    </source>
</reference>
<protein>
    <recommendedName>
        <fullName evidence="3">DUF4278 domain-containing protein</fullName>
    </recommendedName>
</protein>
<dbReference type="AlphaFoldDB" id="A0A1U7HF33"/>
<dbReference type="OrthoDB" id="515032at2"/>